<protein>
    <recommendedName>
        <fullName evidence="3">Ku domain-containing protein</fullName>
    </recommendedName>
</protein>
<feature type="region of interest" description="Disordered" evidence="2">
    <location>
        <begin position="527"/>
        <end position="552"/>
    </location>
</feature>
<feature type="region of interest" description="Disordered" evidence="2">
    <location>
        <begin position="1"/>
        <end position="21"/>
    </location>
</feature>
<evidence type="ECO:0000313" key="5">
    <source>
        <dbReference type="Proteomes" id="UP001165090"/>
    </source>
</evidence>
<keyword evidence="1" id="KW-0238">DNA-binding</keyword>
<dbReference type="PANTHER" id="PTHR12604:SF4">
    <property type="entry name" value="X-RAY REPAIR CROSS-COMPLEMENTING PROTEIN 5"/>
    <property type="match status" value="1"/>
</dbReference>
<evidence type="ECO:0000256" key="1">
    <source>
        <dbReference type="ARBA" id="ARBA00023125"/>
    </source>
</evidence>
<dbReference type="Proteomes" id="UP001165090">
    <property type="component" value="Unassembled WGS sequence"/>
</dbReference>
<feature type="region of interest" description="Disordered" evidence="2">
    <location>
        <begin position="194"/>
        <end position="215"/>
    </location>
</feature>
<dbReference type="Pfam" id="PF08785">
    <property type="entry name" value="Ku_PK_bind"/>
    <property type="match status" value="1"/>
</dbReference>
<feature type="domain" description="Ku" evidence="3">
    <location>
        <begin position="35"/>
        <end position="178"/>
    </location>
</feature>
<proteinExistence type="predicted"/>
<dbReference type="PANTHER" id="PTHR12604">
    <property type="entry name" value="KU AUTOANTIGEN DNA HELICASE"/>
    <property type="match status" value="1"/>
</dbReference>
<feature type="compositionally biased region" description="Low complexity" evidence="2">
    <location>
        <begin position="527"/>
        <end position="536"/>
    </location>
</feature>
<accession>A0ABQ5SGW8</accession>
<dbReference type="InterPro" id="IPR016194">
    <property type="entry name" value="SPOC-like_C_dom_sf"/>
</dbReference>
<keyword evidence="5" id="KW-1185">Reference proteome</keyword>
<reference evidence="4 5" key="1">
    <citation type="journal article" date="2023" name="IScience">
        <title>Expanded male sex-determining region conserved during the evolution of homothallism in the green alga Volvox.</title>
        <authorList>
            <person name="Yamamoto K."/>
            <person name="Matsuzaki R."/>
            <person name="Mahakham W."/>
            <person name="Heman W."/>
            <person name="Sekimoto H."/>
            <person name="Kawachi M."/>
            <person name="Minakuchi Y."/>
            <person name="Toyoda A."/>
            <person name="Nozaki H."/>
        </authorList>
    </citation>
    <scope>NUCLEOTIDE SEQUENCE [LARGE SCALE GENOMIC DNA]</scope>
    <source>
        <strain evidence="4 5">NIES-4468</strain>
    </source>
</reference>
<gene>
    <name evidence="4" type="ORF">VaNZ11_013115</name>
</gene>
<dbReference type="EMBL" id="BSDZ01000080">
    <property type="protein sequence ID" value="GLI68644.1"/>
    <property type="molecule type" value="Genomic_DNA"/>
</dbReference>
<dbReference type="SMART" id="SM00559">
    <property type="entry name" value="Ku78"/>
    <property type="match status" value="1"/>
</dbReference>
<name>A0ABQ5SGW8_9CHLO</name>
<dbReference type="Gene3D" id="1.25.40.240">
    <property type="entry name" value="Ku, C-terminal domain"/>
    <property type="match status" value="1"/>
</dbReference>
<comment type="caution">
    <text evidence="4">The sequence shown here is derived from an EMBL/GenBank/DDBJ whole genome shotgun (WGS) entry which is preliminary data.</text>
</comment>
<organism evidence="4 5">
    <name type="scientific">Volvox africanus</name>
    <dbReference type="NCBI Taxonomy" id="51714"/>
    <lineage>
        <taxon>Eukaryota</taxon>
        <taxon>Viridiplantae</taxon>
        <taxon>Chlorophyta</taxon>
        <taxon>core chlorophytes</taxon>
        <taxon>Chlorophyceae</taxon>
        <taxon>CS clade</taxon>
        <taxon>Chlamydomonadales</taxon>
        <taxon>Volvocaceae</taxon>
        <taxon>Volvox</taxon>
    </lineage>
</organism>
<sequence>AGDGAGAAGSGGGGGGGIDRGFVRKVEYEDPTTGQKFSREDIIIKGFSYGKQVVPIPQYDEYGEEADEQMRKFKEKDFSLLGFVDAGSVPHHRLIDEPHVVLGDSAASAVAISSLALTLKEQNKAGLVRFIFRKQSPQLGLLTPHLSASPDLPHALLLSPLPFAEDIRTYTFSTFRNEQEARDLPIQLAEARGEVVPPSPQPLPPPRSAGDLPSQLSSLSALSLGNTAPEPGLRFERLQPDAEQQDVALTLVRALDLGPAPLPGGGARVGPGTTPKGEVHGEALAPEVVPNPVLQRAYALVTSRALDPLAQLPDPEDDPLVELVLQPHGRYWPAGAKEAIQRAEEKLQTGDRLEDSEPAVKRARREEGVDALLPAAAAAVAAGIGDRDHMSSAAAAAVLFDPTAAGGTAAARVRKVSELNAVEDFRTMLAQGCDSASEAVRQMQELVRELVSRSIGDQLYEKAVKCVQALQGGCASSGRPGAFNSFLRDLVTWCKSEDRAAFMSQLAARGVSLISAEDMERYKPPGVAGAAATTASGNGGGAGGGDAAVQFEDDGGAVTSSEARRFLDQMLVSEDVEVEATLPAVQQDQEFEDMD</sequence>
<feature type="non-terminal residue" evidence="4">
    <location>
        <position position="1"/>
    </location>
</feature>
<evidence type="ECO:0000259" key="3">
    <source>
        <dbReference type="SMART" id="SM00559"/>
    </source>
</evidence>
<dbReference type="SUPFAM" id="SSF101420">
    <property type="entry name" value="C-terminal domain of Ku80"/>
    <property type="match status" value="1"/>
</dbReference>
<evidence type="ECO:0000256" key="2">
    <source>
        <dbReference type="SAM" id="MobiDB-lite"/>
    </source>
</evidence>
<dbReference type="InterPro" id="IPR036494">
    <property type="entry name" value="Ku_C_sf"/>
</dbReference>
<evidence type="ECO:0000313" key="4">
    <source>
        <dbReference type="EMBL" id="GLI68644.1"/>
    </source>
</evidence>
<feature type="compositionally biased region" description="Gly residues" evidence="2">
    <location>
        <begin position="1"/>
        <end position="19"/>
    </location>
</feature>
<dbReference type="InterPro" id="IPR006164">
    <property type="entry name" value="DNA_bd_Ku70/Ku80"/>
</dbReference>
<dbReference type="Gene3D" id="2.40.290.10">
    <property type="match status" value="1"/>
</dbReference>
<dbReference type="Pfam" id="PF02735">
    <property type="entry name" value="Ku"/>
    <property type="match status" value="1"/>
</dbReference>
<feature type="compositionally biased region" description="Pro residues" evidence="2">
    <location>
        <begin position="197"/>
        <end position="207"/>
    </location>
</feature>
<dbReference type="SUPFAM" id="SSF100939">
    <property type="entry name" value="SPOC domain-like"/>
    <property type="match status" value="1"/>
</dbReference>
<dbReference type="InterPro" id="IPR014893">
    <property type="entry name" value="Ku_PK_bind"/>
</dbReference>
<dbReference type="Gene3D" id="1.10.1600.10">
    <property type="match status" value="1"/>
</dbReference>
<feature type="compositionally biased region" description="Gly residues" evidence="2">
    <location>
        <begin position="537"/>
        <end position="546"/>
    </location>
</feature>